<accession>A0A9D4S0J3</accession>
<comment type="caution">
    <text evidence="4">The sequence shown here is derived from an EMBL/GenBank/DDBJ whole genome shotgun (WGS) entry which is preliminary data.</text>
</comment>
<name>A0A9D4S0J3_DREPO</name>
<feature type="signal peptide" evidence="2">
    <location>
        <begin position="1"/>
        <end position="19"/>
    </location>
</feature>
<dbReference type="InterPro" id="IPR000998">
    <property type="entry name" value="MAM_dom"/>
</dbReference>
<feature type="chain" id="PRO_5038867219" description="MAM domain-containing protein" evidence="2">
    <location>
        <begin position="20"/>
        <end position="67"/>
    </location>
</feature>
<keyword evidence="2" id="KW-0732">Signal</keyword>
<keyword evidence="5" id="KW-1185">Reference proteome</keyword>
<organism evidence="4 5">
    <name type="scientific">Dreissena polymorpha</name>
    <name type="common">Zebra mussel</name>
    <name type="synonym">Mytilus polymorpha</name>
    <dbReference type="NCBI Taxonomy" id="45954"/>
    <lineage>
        <taxon>Eukaryota</taxon>
        <taxon>Metazoa</taxon>
        <taxon>Spiralia</taxon>
        <taxon>Lophotrochozoa</taxon>
        <taxon>Mollusca</taxon>
        <taxon>Bivalvia</taxon>
        <taxon>Autobranchia</taxon>
        <taxon>Heteroconchia</taxon>
        <taxon>Euheterodonta</taxon>
        <taxon>Imparidentia</taxon>
        <taxon>Neoheterodontei</taxon>
        <taxon>Myida</taxon>
        <taxon>Dreissenoidea</taxon>
        <taxon>Dreissenidae</taxon>
        <taxon>Dreissena</taxon>
    </lineage>
</organism>
<dbReference type="Proteomes" id="UP000828390">
    <property type="component" value="Unassembled WGS sequence"/>
</dbReference>
<evidence type="ECO:0000313" key="4">
    <source>
        <dbReference type="EMBL" id="KAH3887671.1"/>
    </source>
</evidence>
<proteinExistence type="predicted"/>
<dbReference type="SUPFAM" id="SSF49899">
    <property type="entry name" value="Concanavalin A-like lectins/glucanases"/>
    <property type="match status" value="1"/>
</dbReference>
<dbReference type="PANTHER" id="PTHR23282:SF101">
    <property type="entry name" value="MAM DOMAIN-CONTAINING PROTEIN"/>
    <property type="match status" value="1"/>
</dbReference>
<feature type="domain" description="MAM" evidence="3">
    <location>
        <begin position="21"/>
        <end position="67"/>
    </location>
</feature>
<dbReference type="AlphaFoldDB" id="A0A9D4S0J3"/>
<sequence>MGFVRAWLIISIFILSASGAVDCNFDQGLCTWTQDKGDNFDWTLNRGPTPTTLTGPSADHTGSMWLT</sequence>
<gene>
    <name evidence="4" type="ORF">DPMN_011689</name>
</gene>
<dbReference type="Pfam" id="PF00629">
    <property type="entry name" value="MAM"/>
    <property type="match status" value="1"/>
</dbReference>
<dbReference type="Gene3D" id="2.60.120.200">
    <property type="match status" value="1"/>
</dbReference>
<feature type="region of interest" description="Disordered" evidence="1">
    <location>
        <begin position="48"/>
        <end position="67"/>
    </location>
</feature>
<dbReference type="InterPro" id="IPR013320">
    <property type="entry name" value="ConA-like_dom_sf"/>
</dbReference>
<dbReference type="EMBL" id="JAIWYP010000001">
    <property type="protein sequence ID" value="KAH3887671.1"/>
    <property type="molecule type" value="Genomic_DNA"/>
</dbReference>
<evidence type="ECO:0000313" key="5">
    <source>
        <dbReference type="Proteomes" id="UP000828390"/>
    </source>
</evidence>
<protein>
    <recommendedName>
        <fullName evidence="3">MAM domain-containing protein</fullName>
    </recommendedName>
</protein>
<evidence type="ECO:0000256" key="1">
    <source>
        <dbReference type="SAM" id="MobiDB-lite"/>
    </source>
</evidence>
<dbReference type="PROSITE" id="PS50060">
    <property type="entry name" value="MAM_2"/>
    <property type="match status" value="1"/>
</dbReference>
<reference evidence="4" key="1">
    <citation type="journal article" date="2019" name="bioRxiv">
        <title>The Genome of the Zebra Mussel, Dreissena polymorpha: A Resource for Invasive Species Research.</title>
        <authorList>
            <person name="McCartney M.A."/>
            <person name="Auch B."/>
            <person name="Kono T."/>
            <person name="Mallez S."/>
            <person name="Zhang Y."/>
            <person name="Obille A."/>
            <person name="Becker A."/>
            <person name="Abrahante J.E."/>
            <person name="Garbe J."/>
            <person name="Badalamenti J.P."/>
            <person name="Herman A."/>
            <person name="Mangelson H."/>
            <person name="Liachko I."/>
            <person name="Sullivan S."/>
            <person name="Sone E.D."/>
            <person name="Koren S."/>
            <person name="Silverstein K.A.T."/>
            <person name="Beckman K.B."/>
            <person name="Gohl D.M."/>
        </authorList>
    </citation>
    <scope>NUCLEOTIDE SEQUENCE</scope>
    <source>
        <strain evidence="4">Duluth1</strain>
        <tissue evidence="4">Whole animal</tissue>
    </source>
</reference>
<dbReference type="PANTHER" id="PTHR23282">
    <property type="entry name" value="APICAL ENDOSOMAL GLYCOPROTEIN PRECURSOR"/>
    <property type="match status" value="1"/>
</dbReference>
<dbReference type="GO" id="GO:0016020">
    <property type="term" value="C:membrane"/>
    <property type="evidence" value="ECO:0007669"/>
    <property type="project" value="InterPro"/>
</dbReference>
<evidence type="ECO:0000259" key="3">
    <source>
        <dbReference type="PROSITE" id="PS50060"/>
    </source>
</evidence>
<reference evidence="4" key="2">
    <citation type="submission" date="2020-11" db="EMBL/GenBank/DDBJ databases">
        <authorList>
            <person name="McCartney M.A."/>
            <person name="Auch B."/>
            <person name="Kono T."/>
            <person name="Mallez S."/>
            <person name="Becker A."/>
            <person name="Gohl D.M."/>
            <person name="Silverstein K.A.T."/>
            <person name="Koren S."/>
            <person name="Bechman K.B."/>
            <person name="Herman A."/>
            <person name="Abrahante J.E."/>
            <person name="Garbe J."/>
        </authorList>
    </citation>
    <scope>NUCLEOTIDE SEQUENCE</scope>
    <source>
        <strain evidence="4">Duluth1</strain>
        <tissue evidence="4">Whole animal</tissue>
    </source>
</reference>
<dbReference type="InterPro" id="IPR051560">
    <property type="entry name" value="MAM_domain-containing"/>
</dbReference>
<evidence type="ECO:0000256" key="2">
    <source>
        <dbReference type="SAM" id="SignalP"/>
    </source>
</evidence>